<dbReference type="InterPro" id="IPR010766">
    <property type="entry name" value="DRTGG"/>
</dbReference>
<keyword evidence="8" id="KW-0067">ATP-binding</keyword>
<dbReference type="InterPro" id="IPR033728">
    <property type="entry name" value="ThrRS_core"/>
</dbReference>
<dbReference type="InterPro" id="IPR036621">
    <property type="entry name" value="Anticodon-bd_dom_sf"/>
</dbReference>
<dbReference type="FunFam" id="3.40.50.800:FF:000003">
    <property type="entry name" value="Threonine--tRNA ligase 2, cytoplasmic"/>
    <property type="match status" value="1"/>
</dbReference>
<dbReference type="InterPro" id="IPR002505">
    <property type="entry name" value="PTA_PTB"/>
</dbReference>
<dbReference type="FunFam" id="3.30.930.10:FF:000019">
    <property type="entry name" value="Threonine--tRNA ligase"/>
    <property type="match status" value="1"/>
</dbReference>
<dbReference type="Pfam" id="PF13500">
    <property type="entry name" value="AAA_26"/>
    <property type="match status" value="1"/>
</dbReference>
<dbReference type="SUPFAM" id="SSF55186">
    <property type="entry name" value="ThrRS/AlaRS common domain"/>
    <property type="match status" value="1"/>
</dbReference>
<dbReference type="SUPFAM" id="SSF53659">
    <property type="entry name" value="Isocitrate/Isopropylmalate dehydrogenase-like"/>
    <property type="match status" value="1"/>
</dbReference>
<comment type="catalytic activity">
    <reaction evidence="12">
        <text>tRNA(Thr) + L-threonine + ATP = L-threonyl-tRNA(Thr) + AMP + diphosphate + H(+)</text>
        <dbReference type="Rhea" id="RHEA:24624"/>
        <dbReference type="Rhea" id="RHEA-COMP:9670"/>
        <dbReference type="Rhea" id="RHEA-COMP:9704"/>
        <dbReference type="ChEBI" id="CHEBI:15378"/>
        <dbReference type="ChEBI" id="CHEBI:30616"/>
        <dbReference type="ChEBI" id="CHEBI:33019"/>
        <dbReference type="ChEBI" id="CHEBI:57926"/>
        <dbReference type="ChEBI" id="CHEBI:78442"/>
        <dbReference type="ChEBI" id="CHEBI:78534"/>
        <dbReference type="ChEBI" id="CHEBI:456215"/>
        <dbReference type="EC" id="6.1.1.3"/>
    </reaction>
</comment>
<dbReference type="CDD" id="cd00860">
    <property type="entry name" value="ThrRS_anticodon"/>
    <property type="match status" value="1"/>
</dbReference>
<gene>
    <name evidence="16" type="ORF">BN9_069320</name>
</gene>
<comment type="subcellular location">
    <subcellularLocation>
        <location evidence="1">Cytoplasm</location>
    </subcellularLocation>
</comment>
<dbReference type="Gene3D" id="3.30.980.10">
    <property type="entry name" value="Threonyl-trna Synthetase, Chain A, domain 2"/>
    <property type="match status" value="1"/>
</dbReference>
<evidence type="ECO:0000256" key="4">
    <source>
        <dbReference type="ARBA" id="ARBA00013163"/>
    </source>
</evidence>
<dbReference type="SUPFAM" id="SSF55681">
    <property type="entry name" value="Class II aaRS and biotin synthetases"/>
    <property type="match status" value="1"/>
</dbReference>
<dbReference type="NCBIfam" id="NF007233">
    <property type="entry name" value="PRK09653.1"/>
    <property type="match status" value="1"/>
</dbReference>
<dbReference type="InterPro" id="IPR004614">
    <property type="entry name" value="P_AcTrfase"/>
</dbReference>
<dbReference type="Gene3D" id="3.10.20.30">
    <property type="match status" value="1"/>
</dbReference>
<keyword evidence="5" id="KW-0963">Cytoplasm</keyword>
<dbReference type="CDD" id="cd00771">
    <property type="entry name" value="ThrRS_core"/>
    <property type="match status" value="1"/>
</dbReference>
<dbReference type="SMART" id="SM00863">
    <property type="entry name" value="tRNA_SAD"/>
    <property type="match status" value="1"/>
</dbReference>
<dbReference type="Gene3D" id="3.40.1390.20">
    <property type="entry name" value="HprK N-terminal domain-like"/>
    <property type="match status" value="1"/>
</dbReference>
<sequence>MSDNHSERTKTRLTESSGPHISTSEPIDKNASALIGGDFIAQPNAPFLSSRDDLFSKLFAKQTETIAKLQNENRPIEIILPNENLKESGQAYLITPLDIIKRIDSISSNDIVVAKVRYHNAKDQSEDPLSIDTSANIDGNESSPECCSAHANGHNSVSSWELWDLKRALIGDCDLKFIKFDEEDGRMVFWHSSAHILGEAMEQLKGCFLTIGPPVEGGFYYDAFMGNISWQETEWSVLEKTCQKIVKENQNFERLVLTKEEALELFADNVFKTQLIATKIPEGGKTTAYRCGSLIDLCRGPHVLSTGRVKALAITKTSSTYWLGKTTNDSLQRVYGVSFPTKAQLKEWKHFQAEAIKRDHRRLGLSHDLYFFHSLSPGSAFWLPNGAHIFSKLLEFLRAQYRERGYNEVITPNMFNMELWNTSGHAAHYKENMFVFEVESQEFALKPMNCPSHCLMFDHRLRSYRELPIRYADFGVLHRNELSGALTGLTRVRRFQQDDAHIFCREDQIKREIIDFLQFMKFVYDTFDIRFQLELSTRPAKAMGELTQWEQAESQLASALDEFIGKDQWRENPGDGAFYGPKIDIMITDALKRQHQCATVQLDFQLPIRFNLKYRSDDEEGYKRPIIIHRAIYGSLERFVAVLVEHYAAKFPFWLSPRQVLIVTVGHAFVDYGYHVKEMIFRAGFQVEIEDSGKTLNKKIREGQLAHYNFILVVGAKEKETQSVNIRTRDNKVHGTKTIDEAIAMFQSLQNNKWLFSLNCREKETQTTPLLSLSLYSLMFRNRLECVVSMWRQRQRQWYSSYAPINRLYLTSTDYVPYTAPLLLGLASVLEQKYGRIGYFRPILPTRKQRPIDHHVELMQKLLGLEPHATTQPLYALSSEEALEFCLRNEQDQLIDQILFTLDKAQRNHDFMIIEGSAFPSHETNSVSWQLHKQIANAMGASVILCMDAGTREFPSNTSELVNEIVIRTLLGRESVEAEHVNYFGTLINRVRVNDPSAFALELEKAFEKNTIPYLGFLPYDRVLASRRLNEVAYRLGAKAVVNVNDSAKTVSVSDIVVASSQLKEFLHHVKDRKDGLLVLTSADRSDMLLGLLASRLPGILPRIAGILLTNGEYPDSQTQAILNGVAESHKSGLSIPIYLIGMDTYTAATELHTIRTGILPTSVQKIATSQTLTEQFINKKLLIGELAHGFISNCSPKQFEHILYTKARNAKRHIVLPEGNDERILRAADEILRSNIATLTILGDVNEIQLQAKTLGLDLSIATIIDPAKSEHLERYIDRYLFLRKHKGVVKDMARDVVMDATYFGTMMVEMDDADGMVSGAYHTTADTIRPALQLIKTLPNRPLVSSIFFMGLQDGVRIFGDCAVNTNPSAEELAQIAVTSAESAQAFGIHPRVAMLSYATGESNSGPNVDKVRAATRIAQQLRPDLDIFGPIQYDAAVDQAIAKQKLKSPTAQSMRVGGHANVLIFPDLNAGNNTYKAVQQATRCIAIGPMLQGLRKPVNDLSRGATVKDIVTTVAITAIQADA</sequence>
<evidence type="ECO:0000256" key="5">
    <source>
        <dbReference type="ARBA" id="ARBA00022490"/>
    </source>
</evidence>
<dbReference type="GO" id="GO:0005739">
    <property type="term" value="C:mitochondrion"/>
    <property type="evidence" value="ECO:0007669"/>
    <property type="project" value="TreeGrafter"/>
</dbReference>
<evidence type="ECO:0000256" key="9">
    <source>
        <dbReference type="ARBA" id="ARBA00022917"/>
    </source>
</evidence>
<feature type="region of interest" description="Disordered" evidence="14">
    <location>
        <begin position="1"/>
        <end position="27"/>
    </location>
</feature>
<dbReference type="NCBIfam" id="NF004167">
    <property type="entry name" value="PRK05632.1"/>
    <property type="match status" value="1"/>
</dbReference>
<dbReference type="SUPFAM" id="SSF75138">
    <property type="entry name" value="HprK N-terminal domain-like"/>
    <property type="match status" value="1"/>
</dbReference>
<dbReference type="InterPro" id="IPR012675">
    <property type="entry name" value="Beta-grasp_dom_sf"/>
</dbReference>
<feature type="compositionally biased region" description="Polar residues" evidence="14">
    <location>
        <begin position="14"/>
        <end position="25"/>
    </location>
</feature>
<evidence type="ECO:0000256" key="7">
    <source>
        <dbReference type="ARBA" id="ARBA00022741"/>
    </source>
</evidence>
<comment type="caution">
    <text evidence="16">The sequence shown here is derived from an EMBL/GenBank/DDBJ whole genome shotgun (WGS) entry which is preliminary data.</text>
</comment>
<keyword evidence="17" id="KW-1185">Reference proteome</keyword>
<evidence type="ECO:0000256" key="13">
    <source>
        <dbReference type="ARBA" id="ARBA00072369"/>
    </source>
</evidence>
<keyword evidence="7" id="KW-0547">Nucleotide-binding</keyword>
<accession>A0A024FSY9</accession>
<dbReference type="Pfam" id="PF01515">
    <property type="entry name" value="PTA_PTB"/>
    <property type="match status" value="1"/>
</dbReference>
<dbReference type="Pfam" id="PF07085">
    <property type="entry name" value="DRTGG"/>
    <property type="match status" value="1"/>
</dbReference>
<dbReference type="EMBL" id="CAIX01000114">
    <property type="protein sequence ID" value="CCI10173.1"/>
    <property type="molecule type" value="Genomic_DNA"/>
</dbReference>
<dbReference type="InterPro" id="IPR028979">
    <property type="entry name" value="Ser_kin/Pase_Hpr-like_N_sf"/>
</dbReference>
<dbReference type="SUPFAM" id="SSF52954">
    <property type="entry name" value="Class II aaRS ABD-related"/>
    <property type="match status" value="1"/>
</dbReference>
<comment type="similarity">
    <text evidence="2">Belongs to the class-II aminoacyl-tRNA synthetase family.</text>
</comment>
<dbReference type="GO" id="GO:0005524">
    <property type="term" value="F:ATP binding"/>
    <property type="evidence" value="ECO:0007669"/>
    <property type="project" value="UniProtKB-KW"/>
</dbReference>
<dbReference type="FunFam" id="3.30.980.10:FF:000005">
    <property type="entry name" value="Threonyl-tRNA synthetase, mitochondrial"/>
    <property type="match status" value="1"/>
</dbReference>
<organism evidence="16 17">
    <name type="scientific">Albugo candida</name>
    <dbReference type="NCBI Taxonomy" id="65357"/>
    <lineage>
        <taxon>Eukaryota</taxon>
        <taxon>Sar</taxon>
        <taxon>Stramenopiles</taxon>
        <taxon>Oomycota</taxon>
        <taxon>Peronosporomycetes</taxon>
        <taxon>Albuginales</taxon>
        <taxon>Albuginaceae</taxon>
        <taxon>Albugo</taxon>
    </lineage>
</organism>
<keyword evidence="10" id="KW-0030">Aminoacyl-tRNA synthetase</keyword>
<evidence type="ECO:0000313" key="17">
    <source>
        <dbReference type="Proteomes" id="UP000053237"/>
    </source>
</evidence>
<dbReference type="Gene3D" id="3.40.50.800">
    <property type="entry name" value="Anticodon-binding domain"/>
    <property type="match status" value="1"/>
</dbReference>
<dbReference type="Pfam" id="PF07973">
    <property type="entry name" value="tRNA_SAD"/>
    <property type="match status" value="1"/>
</dbReference>
<evidence type="ECO:0000256" key="6">
    <source>
        <dbReference type="ARBA" id="ARBA00022598"/>
    </source>
</evidence>
<dbReference type="InterPro" id="IPR042112">
    <property type="entry name" value="P_AcTrfase_dom2"/>
</dbReference>
<dbReference type="OrthoDB" id="5423599at2759"/>
<dbReference type="InterPro" id="IPR006195">
    <property type="entry name" value="aa-tRNA-synth_II"/>
</dbReference>
<dbReference type="STRING" id="65357.A0A024FSY9"/>
<dbReference type="InterPro" id="IPR047246">
    <property type="entry name" value="ThrRS_anticodon"/>
</dbReference>
<dbReference type="Pfam" id="PF03129">
    <property type="entry name" value="HGTP_anticodon"/>
    <property type="match status" value="1"/>
</dbReference>
<dbReference type="Gene3D" id="3.40.50.10950">
    <property type="match status" value="1"/>
</dbReference>
<feature type="domain" description="Aminoacyl-transfer RNA synthetases class-II family profile" evidence="15">
    <location>
        <begin position="361"/>
        <end position="652"/>
    </location>
</feature>
<dbReference type="InterPro" id="IPR042113">
    <property type="entry name" value="P_AcTrfase_dom1"/>
</dbReference>
<evidence type="ECO:0000313" key="16">
    <source>
        <dbReference type="EMBL" id="CCI10173.1"/>
    </source>
</evidence>
<evidence type="ECO:0000256" key="11">
    <source>
        <dbReference type="ARBA" id="ARBA00031900"/>
    </source>
</evidence>
<dbReference type="InParanoid" id="A0A024FSY9"/>
<dbReference type="SUPFAM" id="SSF52540">
    <property type="entry name" value="P-loop containing nucleoside triphosphate hydrolases"/>
    <property type="match status" value="1"/>
</dbReference>
<name>A0A024FSY9_9STRA</name>
<protein>
    <recommendedName>
        <fullName evidence="13">Probable threonine--tRNA ligase, cytoplasmic</fullName>
        <ecNumber evidence="3">2.3.1.8</ecNumber>
        <ecNumber evidence="4">6.1.1.3</ecNumber>
    </recommendedName>
    <alternativeName>
        <fullName evidence="11">Threonyl-tRNA synthetase</fullName>
    </alternativeName>
</protein>
<dbReference type="GO" id="GO:0006435">
    <property type="term" value="P:threonyl-tRNA aminoacylation"/>
    <property type="evidence" value="ECO:0007669"/>
    <property type="project" value="InterPro"/>
</dbReference>
<dbReference type="EC" id="2.3.1.8" evidence="3"/>
<dbReference type="Proteomes" id="UP000053237">
    <property type="component" value="Unassembled WGS sequence"/>
</dbReference>
<reference evidence="16 17" key="1">
    <citation type="submission" date="2012-05" db="EMBL/GenBank/DDBJ databases">
        <title>Recombination and specialization in a pathogen metapopulation.</title>
        <authorList>
            <person name="Gardiner A."/>
            <person name="Kemen E."/>
            <person name="Schultz-Larsen T."/>
            <person name="MacLean D."/>
            <person name="Van Oosterhout C."/>
            <person name="Jones J.D.G."/>
        </authorList>
    </citation>
    <scope>NUCLEOTIDE SEQUENCE [LARGE SCALE GENOMIC DNA]</scope>
    <source>
        <strain evidence="16 17">Ac Nc2</strain>
    </source>
</reference>
<dbReference type="InterPro" id="IPR012947">
    <property type="entry name" value="tRNA_SAD"/>
</dbReference>
<feature type="compositionally biased region" description="Basic and acidic residues" evidence="14">
    <location>
        <begin position="1"/>
        <end position="13"/>
    </location>
</feature>
<dbReference type="Pfam" id="PF00587">
    <property type="entry name" value="tRNA-synt_2b"/>
    <property type="match status" value="1"/>
</dbReference>
<dbReference type="HAMAP" id="MF_00184">
    <property type="entry name" value="Thr_tRNA_synth"/>
    <property type="match status" value="1"/>
</dbReference>
<dbReference type="PANTHER" id="PTHR11451">
    <property type="entry name" value="THREONINE-TRNA LIGASE"/>
    <property type="match status" value="1"/>
</dbReference>
<evidence type="ECO:0000256" key="14">
    <source>
        <dbReference type="SAM" id="MobiDB-lite"/>
    </source>
</evidence>
<keyword evidence="6" id="KW-0436">Ligase</keyword>
<dbReference type="InterPro" id="IPR002320">
    <property type="entry name" value="Thr-tRNA-ligase_IIa"/>
</dbReference>
<dbReference type="Gene3D" id="3.40.50.10750">
    <property type="entry name" value="Isocitrate/Isopropylmalate dehydrogenase-like"/>
    <property type="match status" value="1"/>
</dbReference>
<evidence type="ECO:0000259" key="15">
    <source>
        <dbReference type="PROSITE" id="PS50862"/>
    </source>
</evidence>
<evidence type="ECO:0000256" key="12">
    <source>
        <dbReference type="ARBA" id="ARBA00049515"/>
    </source>
</evidence>
<proteinExistence type="inferred from homology"/>
<dbReference type="InterPro" id="IPR045864">
    <property type="entry name" value="aa-tRNA-synth_II/BPL/LPL"/>
</dbReference>
<dbReference type="GO" id="GO:0004829">
    <property type="term" value="F:threonine-tRNA ligase activity"/>
    <property type="evidence" value="ECO:0007669"/>
    <property type="project" value="UniProtKB-EC"/>
</dbReference>
<dbReference type="InterPro" id="IPR002314">
    <property type="entry name" value="aa-tRNA-synt_IIb"/>
</dbReference>
<evidence type="ECO:0000256" key="8">
    <source>
        <dbReference type="ARBA" id="ARBA00022840"/>
    </source>
</evidence>
<evidence type="ECO:0000256" key="1">
    <source>
        <dbReference type="ARBA" id="ARBA00004496"/>
    </source>
</evidence>
<keyword evidence="9" id="KW-0648">Protein biosynthesis</keyword>
<dbReference type="Gene3D" id="3.30.930.10">
    <property type="entry name" value="Bira Bifunctional Protein, Domain 2"/>
    <property type="match status" value="1"/>
</dbReference>
<dbReference type="PANTHER" id="PTHR11451:SF46">
    <property type="entry name" value="THREONINE--TRNA LIGASE"/>
    <property type="match status" value="1"/>
</dbReference>
<evidence type="ECO:0000256" key="2">
    <source>
        <dbReference type="ARBA" id="ARBA00008226"/>
    </source>
</evidence>
<dbReference type="InterPro" id="IPR027417">
    <property type="entry name" value="P-loop_NTPase"/>
</dbReference>
<dbReference type="InterPro" id="IPR018163">
    <property type="entry name" value="Thr/Ala-tRNA-synth_IIc_edit"/>
</dbReference>
<dbReference type="InterPro" id="IPR004154">
    <property type="entry name" value="Anticodon-bd"/>
</dbReference>
<dbReference type="EC" id="6.1.1.3" evidence="4"/>
<dbReference type="PRINTS" id="PR01047">
    <property type="entry name" value="TRNASYNTHTHR"/>
</dbReference>
<evidence type="ECO:0000256" key="10">
    <source>
        <dbReference type="ARBA" id="ARBA00023146"/>
    </source>
</evidence>
<evidence type="ECO:0000256" key="3">
    <source>
        <dbReference type="ARBA" id="ARBA00012707"/>
    </source>
</evidence>
<dbReference type="NCBIfam" id="TIGR00651">
    <property type="entry name" value="pta"/>
    <property type="match status" value="1"/>
</dbReference>
<dbReference type="NCBIfam" id="TIGR00418">
    <property type="entry name" value="thrS"/>
    <property type="match status" value="1"/>
</dbReference>
<dbReference type="PROSITE" id="PS50862">
    <property type="entry name" value="AA_TRNA_LIGASE_II"/>
    <property type="match status" value="1"/>
</dbReference>
<dbReference type="GO" id="GO:0008959">
    <property type="term" value="F:phosphate acetyltransferase activity"/>
    <property type="evidence" value="ECO:0007669"/>
    <property type="project" value="UniProtKB-EC"/>
</dbReference>